<reference evidence="1" key="1">
    <citation type="submission" date="2013-12" db="EMBL/GenBank/DDBJ databases">
        <authorList>
            <person name="Aslett M."/>
        </authorList>
    </citation>
    <scope>NUCLEOTIDE SEQUENCE [LARGE SCALE GENOMIC DNA]</scope>
    <source>
        <strain evidence="1">Lindley</strain>
    </source>
</reference>
<dbReference type="WBParaSite" id="GPLIN_000701700">
    <property type="protein sequence ID" value="GPLIN_000701700"/>
    <property type="gene ID" value="GPLIN_000701700"/>
</dbReference>
<organism evidence="1 2">
    <name type="scientific">Globodera pallida</name>
    <name type="common">Potato cyst nematode worm</name>
    <name type="synonym">Heterodera pallida</name>
    <dbReference type="NCBI Taxonomy" id="36090"/>
    <lineage>
        <taxon>Eukaryota</taxon>
        <taxon>Metazoa</taxon>
        <taxon>Ecdysozoa</taxon>
        <taxon>Nematoda</taxon>
        <taxon>Chromadorea</taxon>
        <taxon>Rhabditida</taxon>
        <taxon>Tylenchina</taxon>
        <taxon>Tylenchomorpha</taxon>
        <taxon>Tylenchoidea</taxon>
        <taxon>Heteroderidae</taxon>
        <taxon>Heteroderinae</taxon>
        <taxon>Globodera</taxon>
    </lineage>
</organism>
<evidence type="ECO:0000313" key="1">
    <source>
        <dbReference type="Proteomes" id="UP000050741"/>
    </source>
</evidence>
<evidence type="ECO:0000313" key="2">
    <source>
        <dbReference type="WBParaSite" id="GPLIN_000701700"/>
    </source>
</evidence>
<keyword evidence="1" id="KW-1185">Reference proteome</keyword>
<sequence length="345" mass="39225">MPESILLGFPLPPSPTGTFPAQFVARDFASGSDVMDYRRPGETEADEGRVQEVVISGEFLCGRAQRFHPAAVYLREFFWESGVRDRSGTFKHPKLMKRIVGLYALRPTFGSFTFKIVRPAASYQVHNGDDSEPKIKWGRGAVRGGKEWAPKGEEGEWPVLEAEHSQFELVFDRGSCDSAHNNESEALSEGGLCLSEFARKPDWQDRKWRKALDSDRKCSTEILDRKRDRICVQRVGDVRSDADFVEKSLGPIRVDKCTVNERMSFEFSANFKYFDGAESFLPELQPHEQFFMRFCTAFAQFLPFCDVSPTNDGHTNALFPGLRRLFAVFLQFLAEAVPQTPMQNY</sequence>
<reference evidence="1" key="2">
    <citation type="submission" date="2014-05" db="EMBL/GenBank/DDBJ databases">
        <title>The genome and life-stage specific transcriptomes of Globodera pallida elucidate key aspects of plant parasitism by a cyst nematode.</title>
        <authorList>
            <person name="Cotton J.A."/>
            <person name="Lilley C.J."/>
            <person name="Jones L.M."/>
            <person name="Kikuchi T."/>
            <person name="Reid A.J."/>
            <person name="Thorpe P."/>
            <person name="Tsai I.J."/>
            <person name="Beasley H."/>
            <person name="Blok V."/>
            <person name="Cock P.J.A."/>
            <person name="Van den Akker S.E."/>
            <person name="Holroyd N."/>
            <person name="Hunt M."/>
            <person name="Mantelin S."/>
            <person name="Naghra H."/>
            <person name="Pain A."/>
            <person name="Palomares-Rius J.E."/>
            <person name="Zarowiecki M."/>
            <person name="Berriman M."/>
            <person name="Jones J.T."/>
            <person name="Urwin P.E."/>
        </authorList>
    </citation>
    <scope>NUCLEOTIDE SEQUENCE [LARGE SCALE GENOMIC DNA]</scope>
    <source>
        <strain evidence="1">Lindley</strain>
    </source>
</reference>
<proteinExistence type="predicted"/>
<name>A0A183C2C3_GLOPA</name>
<accession>A0A183C2C3</accession>
<protein>
    <submittedName>
        <fullName evidence="2">Pkinase_fungal domain-containing protein</fullName>
    </submittedName>
</protein>
<dbReference type="Proteomes" id="UP000050741">
    <property type="component" value="Unassembled WGS sequence"/>
</dbReference>
<reference evidence="2" key="3">
    <citation type="submission" date="2016-06" db="UniProtKB">
        <authorList>
            <consortium name="WormBaseParasite"/>
        </authorList>
    </citation>
    <scope>IDENTIFICATION</scope>
</reference>
<dbReference type="AlphaFoldDB" id="A0A183C2C3"/>